<feature type="compositionally biased region" description="Polar residues" evidence="1">
    <location>
        <begin position="416"/>
        <end position="450"/>
    </location>
</feature>
<keyword evidence="4" id="KW-1185">Reference proteome</keyword>
<feature type="compositionally biased region" description="Basic and acidic residues" evidence="1">
    <location>
        <begin position="235"/>
        <end position="263"/>
    </location>
</feature>
<feature type="compositionally biased region" description="Acidic residues" evidence="1">
    <location>
        <begin position="182"/>
        <end position="198"/>
    </location>
</feature>
<keyword evidence="3" id="KW-0732">Signal</keyword>
<keyword evidence="2" id="KW-0812">Transmembrane</keyword>
<organism evidence="4 5">
    <name type="scientific">Petromyzon marinus</name>
    <name type="common">Sea lamprey</name>
    <dbReference type="NCBI Taxonomy" id="7757"/>
    <lineage>
        <taxon>Eukaryota</taxon>
        <taxon>Metazoa</taxon>
        <taxon>Chordata</taxon>
        <taxon>Craniata</taxon>
        <taxon>Vertebrata</taxon>
        <taxon>Cyclostomata</taxon>
        <taxon>Hyperoartia</taxon>
        <taxon>Petromyzontiformes</taxon>
        <taxon>Petromyzontidae</taxon>
        <taxon>Petromyzon</taxon>
    </lineage>
</organism>
<feature type="compositionally biased region" description="Gly residues" evidence="1">
    <location>
        <begin position="102"/>
        <end position="116"/>
    </location>
</feature>
<dbReference type="Proteomes" id="UP001318040">
    <property type="component" value="Chromosome 6"/>
</dbReference>
<keyword evidence="2" id="KW-1133">Transmembrane helix</keyword>
<feature type="compositionally biased region" description="Basic and acidic residues" evidence="1">
    <location>
        <begin position="168"/>
        <end position="181"/>
    </location>
</feature>
<dbReference type="CTD" id="145407"/>
<feature type="region of interest" description="Disordered" evidence="1">
    <location>
        <begin position="145"/>
        <end position="467"/>
    </location>
</feature>
<dbReference type="InterPro" id="IPR031524">
    <property type="entry name" value="ARMH4"/>
</dbReference>
<feature type="transmembrane region" description="Helical" evidence="2">
    <location>
        <begin position="540"/>
        <end position="561"/>
    </location>
</feature>
<proteinExistence type="predicted"/>
<name>A0AAJ7WNG7_PETMA</name>
<gene>
    <name evidence="5" type="primary">ARMH4</name>
</gene>
<dbReference type="RefSeq" id="XP_032804289.1">
    <property type="nucleotide sequence ID" value="XM_032948398.1"/>
</dbReference>
<feature type="compositionally biased region" description="Basic and acidic residues" evidence="1">
    <location>
        <begin position="199"/>
        <end position="225"/>
    </location>
</feature>
<dbReference type="KEGG" id="pmrn:116939677"/>
<feature type="signal peptide" evidence="3">
    <location>
        <begin position="1"/>
        <end position="26"/>
    </location>
</feature>
<feature type="compositionally biased region" description="Polar residues" evidence="1">
    <location>
        <begin position="335"/>
        <end position="344"/>
    </location>
</feature>
<feature type="compositionally biased region" description="Acidic residues" evidence="1">
    <location>
        <begin position="151"/>
        <end position="164"/>
    </location>
</feature>
<accession>A0AAJ7WNG7</accession>
<feature type="compositionally biased region" description="Basic and acidic residues" evidence="1">
    <location>
        <begin position="308"/>
        <end position="331"/>
    </location>
</feature>
<evidence type="ECO:0000256" key="3">
    <source>
        <dbReference type="SAM" id="SignalP"/>
    </source>
</evidence>
<evidence type="ECO:0000313" key="5">
    <source>
        <dbReference type="RefSeq" id="XP_032804289.1"/>
    </source>
</evidence>
<feature type="chain" id="PRO_5042563492" evidence="3">
    <location>
        <begin position="27"/>
        <end position="600"/>
    </location>
</feature>
<feature type="region of interest" description="Disordered" evidence="1">
    <location>
        <begin position="572"/>
        <end position="600"/>
    </location>
</feature>
<dbReference type="PANTHER" id="PTHR21585:SF0">
    <property type="entry name" value="ARMADILLO-LIKE HELICAL DOMAIN-CONTAINING PROTEIN 4"/>
    <property type="match status" value="1"/>
</dbReference>
<feature type="region of interest" description="Disordered" evidence="1">
    <location>
        <begin position="97"/>
        <end position="117"/>
    </location>
</feature>
<dbReference type="PANTHER" id="PTHR21585">
    <property type="entry name" value="FULL-LENGTH CDNA CLONE CS0DC025YL05 OF NEUROBLASTOMA"/>
    <property type="match status" value="1"/>
</dbReference>
<protein>
    <submittedName>
        <fullName evidence="5">Armadillo-like helical domain-containing protein 4</fullName>
    </submittedName>
</protein>
<dbReference type="AlphaFoldDB" id="A0AAJ7WNG7"/>
<evidence type="ECO:0000256" key="2">
    <source>
        <dbReference type="SAM" id="Phobius"/>
    </source>
</evidence>
<evidence type="ECO:0000256" key="1">
    <source>
        <dbReference type="SAM" id="MobiDB-lite"/>
    </source>
</evidence>
<feature type="compositionally biased region" description="Basic and acidic residues" evidence="1">
    <location>
        <begin position="289"/>
        <end position="301"/>
    </location>
</feature>
<keyword evidence="2" id="KW-0472">Membrane</keyword>
<feature type="compositionally biased region" description="Basic and acidic residues" evidence="1">
    <location>
        <begin position="396"/>
        <end position="412"/>
    </location>
</feature>
<feature type="region of interest" description="Disordered" evidence="1">
    <location>
        <begin position="24"/>
        <end position="45"/>
    </location>
</feature>
<reference evidence="5" key="1">
    <citation type="submission" date="2025-08" db="UniProtKB">
        <authorList>
            <consortium name="RefSeq"/>
        </authorList>
    </citation>
    <scope>IDENTIFICATION</scope>
    <source>
        <tissue evidence="5">Sperm</tissue>
    </source>
</reference>
<feature type="compositionally biased region" description="Acidic residues" evidence="1">
    <location>
        <begin position="264"/>
        <end position="283"/>
    </location>
</feature>
<sequence length="600" mass="62447">MRAVGASGCLAATLLLISVLSGPSWSRPTSTTGSSPRASKGARGCPGQRLYAAQDGGQQGRLDLGSVVTASASATSVSGRDVIAACAEARGADVRTTPVVGGRAGGGGGGGDGGGASRVLHSRARRWLESLAPVDFPEEHFPGLNYWGFGDAEEDEDEDEEEDGVQVRGERGDGEEKRAAEDGADDVDQGDGEGADVVDYDKPQGEKKLSSEEALTRGLTLEERAGGGQEAEDLAADRQEAEDPADDNWKEEDPVRSDPKVEDQADDDEEDAEIPAGDVELDSPTDGNVKLEEPVGGHEEVLDSAGGDDQKVEDPAGEHDSNASDSTREVPSDVDPQTQPNALDTTEAAAVSDKHGGATAEEDSTKRLHKATSWGLGVNESAPGGGEGDNDDEEPGRETELNETSRHGDITKGDVSGSTDAGLNLTTAAAPTQVLQSNTWQPDKTSQPSPSARGAQAGPAEATGQPGQVEHVATAEAGEPAGAAGRLGRRRAGLQEGLLVEVPYPRGGALRGNPMHAPHGYVIKSWVRELRSKVGCMSGLLVPVGIGVAAAAFMLLAVYGLRAAATRRWRRSVKRRPQKSDTTSTQDRMMLLAGSSEEEF</sequence>
<evidence type="ECO:0000313" key="4">
    <source>
        <dbReference type="Proteomes" id="UP001318040"/>
    </source>
</evidence>
<dbReference type="GeneID" id="116939677"/>
<feature type="compositionally biased region" description="Low complexity" evidence="1">
    <location>
        <begin position="24"/>
        <end position="39"/>
    </location>
</feature>